<evidence type="ECO:0000256" key="6">
    <source>
        <dbReference type="SAM" id="MobiDB-lite"/>
    </source>
</evidence>
<keyword evidence="5" id="KW-0325">Glycoprotein</keyword>
<reference evidence="8" key="1">
    <citation type="submission" date="2025-08" db="UniProtKB">
        <authorList>
            <consortium name="Ensembl"/>
        </authorList>
    </citation>
    <scope>IDENTIFICATION</scope>
</reference>
<evidence type="ECO:0000256" key="7">
    <source>
        <dbReference type="SAM" id="SignalP"/>
    </source>
</evidence>
<evidence type="ECO:0000256" key="4">
    <source>
        <dbReference type="ARBA" id="ARBA00022525"/>
    </source>
</evidence>
<protein>
    <submittedName>
        <fullName evidence="8">Interferon gamma-like</fullName>
    </submittedName>
</protein>
<feature type="compositionally biased region" description="Basic residues" evidence="6">
    <location>
        <begin position="191"/>
        <end position="213"/>
    </location>
</feature>
<feature type="region of interest" description="Disordered" evidence="6">
    <location>
        <begin position="186"/>
        <end position="213"/>
    </location>
</feature>
<keyword evidence="4" id="KW-0964">Secreted</keyword>
<keyword evidence="9" id="KW-1185">Reference proteome</keyword>
<organism evidence="8 9">
    <name type="scientific">Mastacembelus armatus</name>
    <name type="common">zig-zag eel</name>
    <dbReference type="NCBI Taxonomy" id="205130"/>
    <lineage>
        <taxon>Eukaryota</taxon>
        <taxon>Metazoa</taxon>
        <taxon>Chordata</taxon>
        <taxon>Craniata</taxon>
        <taxon>Vertebrata</taxon>
        <taxon>Euteleostomi</taxon>
        <taxon>Actinopterygii</taxon>
        <taxon>Neopterygii</taxon>
        <taxon>Teleostei</taxon>
        <taxon>Neoteleostei</taxon>
        <taxon>Acanthomorphata</taxon>
        <taxon>Anabantaria</taxon>
        <taxon>Synbranchiformes</taxon>
        <taxon>Mastacembelidae</taxon>
        <taxon>Mastacembelus</taxon>
    </lineage>
</organism>
<evidence type="ECO:0000256" key="2">
    <source>
        <dbReference type="ARBA" id="ARBA00007566"/>
    </source>
</evidence>
<dbReference type="GO" id="GO:0005615">
    <property type="term" value="C:extracellular space"/>
    <property type="evidence" value="ECO:0007669"/>
    <property type="project" value="UniProtKB-KW"/>
</dbReference>
<dbReference type="STRING" id="205130.ENSMAMP00000028337"/>
<evidence type="ECO:0000313" key="8">
    <source>
        <dbReference type="Ensembl" id="ENSMAMP00000028337.1"/>
    </source>
</evidence>
<comment type="similarity">
    <text evidence="2">Belongs to the type II (or gamma) interferon family.</text>
</comment>
<dbReference type="InterPro" id="IPR002069">
    <property type="entry name" value="Interferon_gamma"/>
</dbReference>
<dbReference type="PANTHER" id="PTHR11419:SF0">
    <property type="entry name" value="INTERFERON GAMMA"/>
    <property type="match status" value="1"/>
</dbReference>
<dbReference type="InParanoid" id="A0A3Q3MUA0"/>
<reference evidence="8" key="2">
    <citation type="submission" date="2025-09" db="UniProtKB">
        <authorList>
            <consortium name="Ensembl"/>
        </authorList>
    </citation>
    <scope>IDENTIFICATION</scope>
</reference>
<dbReference type="Gene3D" id="1.20.1250.10">
    <property type="match status" value="1"/>
</dbReference>
<evidence type="ECO:0000313" key="9">
    <source>
        <dbReference type="Proteomes" id="UP000261640"/>
    </source>
</evidence>
<keyword evidence="3" id="KW-0202">Cytokine</keyword>
<feature type="signal peptide" evidence="7">
    <location>
        <begin position="1"/>
        <end position="23"/>
    </location>
</feature>
<proteinExistence type="inferred from homology"/>
<evidence type="ECO:0000256" key="1">
    <source>
        <dbReference type="ARBA" id="ARBA00004613"/>
    </source>
</evidence>
<dbReference type="GO" id="GO:0006955">
    <property type="term" value="P:immune response"/>
    <property type="evidence" value="ECO:0007669"/>
    <property type="project" value="InterPro"/>
</dbReference>
<keyword evidence="7" id="KW-0732">Signal</keyword>
<dbReference type="PANTHER" id="PTHR11419">
    <property type="entry name" value="INTERFERON GAMMA"/>
    <property type="match status" value="1"/>
</dbReference>
<dbReference type="OrthoDB" id="8957647at2759"/>
<accession>A0A3Q3MUA0</accession>
<dbReference type="Proteomes" id="UP000261640">
    <property type="component" value="Unplaced"/>
</dbReference>
<dbReference type="GeneID" id="113142061"/>
<feature type="chain" id="PRO_5018581136" evidence="7">
    <location>
        <begin position="24"/>
        <end position="213"/>
    </location>
</feature>
<dbReference type="Ensembl" id="ENSMAMT00000029075.2">
    <property type="protein sequence ID" value="ENSMAMP00000028337.1"/>
    <property type="gene ID" value="ENSMAMG00000019069.2"/>
</dbReference>
<dbReference type="GO" id="GO:0005125">
    <property type="term" value="F:cytokine activity"/>
    <property type="evidence" value="ECO:0007669"/>
    <property type="project" value="UniProtKB-KW"/>
</dbReference>
<dbReference type="GO" id="GO:0005133">
    <property type="term" value="F:type II interferon receptor binding"/>
    <property type="evidence" value="ECO:0007669"/>
    <property type="project" value="InterPro"/>
</dbReference>
<evidence type="ECO:0000256" key="5">
    <source>
        <dbReference type="ARBA" id="ARBA00023180"/>
    </source>
</evidence>
<dbReference type="GeneTree" id="ENSGT00390000007831"/>
<name>A0A3Q3MUA0_9TELE</name>
<evidence type="ECO:0000256" key="3">
    <source>
        <dbReference type="ARBA" id="ARBA00022514"/>
    </source>
</evidence>
<sequence length="213" mass="24654">MKVAFARAVVCLSLWLSVGHVRGFNTPAKMNWTIQNLLQHYKIQPKYRFDGKPVFPRDLLKGRMEVKMLFMGGVLETYEKLIDQMLDQLPTPGPQTSEGKAHPVAAVSGAPSSVTVARSDVGNDVRAQLSYIRKMIHDLRKHNYQEQEKFLQGIYSLRNIQVDNLVVQSKALWELPWLYEEASSLSDNRMQKRRRRRQARRAKSRLRATKQFN</sequence>
<dbReference type="SUPFAM" id="SSF47266">
    <property type="entry name" value="4-helical cytokines"/>
    <property type="match status" value="1"/>
</dbReference>
<dbReference type="InterPro" id="IPR009079">
    <property type="entry name" value="4_helix_cytokine-like_core"/>
</dbReference>
<dbReference type="AlphaFoldDB" id="A0A3Q3MUA0"/>
<comment type="subcellular location">
    <subcellularLocation>
        <location evidence="1">Secreted</location>
    </subcellularLocation>
</comment>
<dbReference type="RefSeq" id="XP_026182604.1">
    <property type="nucleotide sequence ID" value="XM_026326819.2"/>
</dbReference>